<evidence type="ECO:0000256" key="1">
    <source>
        <dbReference type="SAM" id="SignalP"/>
    </source>
</evidence>
<evidence type="ECO:0000313" key="3">
    <source>
        <dbReference type="Proteomes" id="UP001320245"/>
    </source>
</evidence>
<name>A0AAN9YI51_9PEZI</name>
<comment type="caution">
    <text evidence="2">The sequence shown here is derived from an EMBL/GenBank/DDBJ whole genome shotgun (WGS) entry which is preliminary data.</text>
</comment>
<keyword evidence="1" id="KW-0732">Signal</keyword>
<dbReference type="InterPro" id="IPR009078">
    <property type="entry name" value="Ferritin-like_SF"/>
</dbReference>
<dbReference type="PANTHER" id="PTHR31694">
    <property type="entry name" value="DESICCATION-LIKE PROTEIN"/>
    <property type="match status" value="1"/>
</dbReference>
<dbReference type="PANTHER" id="PTHR31694:SF26">
    <property type="entry name" value="OS05G0151100 PROTEIN"/>
    <property type="match status" value="1"/>
</dbReference>
<sequence>MKPASCLLAIFAAISPSLAAPLSLEALHDRVDFDPPTGGDVTILNYALTLEYLERKFWQDGLAKFNDESFLKAGFWKGFYEQLQEIYADEQDHVSFFSDFLGNAAIREPTFSFPYSSARDFVSLASVLEGVGVSAYLGAAGAIADRTYLGAASSILAVEARHSSFLREALHTPIAGKPYDTPLDFKAVYSLAAQFIAGFPDGGPALPFSAFPPLTAVPLNGTGPVIAGSSGLLFKGAHKNALAVFQTHSIAVPVYATFFSGLDAYHIPVEVSGDDYKVDKIPGADYATPGQLGPVGQVYVVLSTANGTSTAGDENIISGVAIVEVVAGTEQYANQQDTMDDCSASFTPSSTPQTETGLVISYHKTVVTEAN</sequence>
<reference evidence="2 3" key="1">
    <citation type="journal article" date="2023" name="PLoS ONE">
        <title>Cytospora paraplurivora sp. nov. isolated from orchards with fruit tree decline syndrome in Ontario, Canada.</title>
        <authorList>
            <person name="Ilyukhin E."/>
            <person name="Nguyen H.D.T."/>
            <person name="Castle A.J."/>
            <person name="Ellouze W."/>
        </authorList>
    </citation>
    <scope>NUCLEOTIDE SEQUENCE [LARGE SCALE GENOMIC DNA]</scope>
    <source>
        <strain evidence="2 3">FDS-564</strain>
    </source>
</reference>
<feature type="chain" id="PRO_5042979651" evidence="1">
    <location>
        <begin position="20"/>
        <end position="371"/>
    </location>
</feature>
<protein>
    <submittedName>
        <fullName evidence="2">Uncharacterized protein</fullName>
    </submittedName>
</protein>
<dbReference type="SUPFAM" id="SSF47240">
    <property type="entry name" value="Ferritin-like"/>
    <property type="match status" value="1"/>
</dbReference>
<feature type="signal peptide" evidence="1">
    <location>
        <begin position="1"/>
        <end position="19"/>
    </location>
</feature>
<accession>A0AAN9YI51</accession>
<dbReference type="Pfam" id="PF13668">
    <property type="entry name" value="Ferritin_2"/>
    <property type="match status" value="1"/>
</dbReference>
<evidence type="ECO:0000313" key="2">
    <source>
        <dbReference type="EMBL" id="KAK7744876.1"/>
    </source>
</evidence>
<gene>
    <name evidence="2" type="ORF">SLS53_003109</name>
</gene>
<organism evidence="2 3">
    <name type="scientific">Cytospora paraplurivora</name>
    <dbReference type="NCBI Taxonomy" id="2898453"/>
    <lineage>
        <taxon>Eukaryota</taxon>
        <taxon>Fungi</taxon>
        <taxon>Dikarya</taxon>
        <taxon>Ascomycota</taxon>
        <taxon>Pezizomycotina</taxon>
        <taxon>Sordariomycetes</taxon>
        <taxon>Sordariomycetidae</taxon>
        <taxon>Diaporthales</taxon>
        <taxon>Cytosporaceae</taxon>
        <taxon>Cytospora</taxon>
    </lineage>
</organism>
<dbReference type="CDD" id="cd00657">
    <property type="entry name" value="Ferritin_like"/>
    <property type="match status" value="1"/>
</dbReference>
<proteinExistence type="predicted"/>
<dbReference type="AlphaFoldDB" id="A0AAN9YI51"/>
<dbReference type="InterPro" id="IPR052965">
    <property type="entry name" value="Pigment-catalase-like"/>
</dbReference>
<dbReference type="Proteomes" id="UP001320245">
    <property type="component" value="Unassembled WGS sequence"/>
</dbReference>
<keyword evidence="3" id="KW-1185">Reference proteome</keyword>
<dbReference type="EMBL" id="JAJSPL020000009">
    <property type="protein sequence ID" value="KAK7744876.1"/>
    <property type="molecule type" value="Genomic_DNA"/>
</dbReference>